<feature type="transmembrane region" description="Helical" evidence="3">
    <location>
        <begin position="611"/>
        <end position="631"/>
    </location>
</feature>
<dbReference type="SUPFAM" id="SSF52058">
    <property type="entry name" value="L domain-like"/>
    <property type="match status" value="2"/>
</dbReference>
<dbReference type="EMBL" id="UYYG01001161">
    <property type="protein sequence ID" value="VDN57636.1"/>
    <property type="molecule type" value="Genomic_DNA"/>
</dbReference>
<dbReference type="WBParaSite" id="DME_0000360401-mRNA-1">
    <property type="protein sequence ID" value="DME_0000360401-mRNA-1"/>
    <property type="gene ID" value="DME_0000360401"/>
</dbReference>
<keyword evidence="2" id="KW-0677">Repeat</keyword>
<reference evidence="5 7" key="2">
    <citation type="submission" date="2018-11" db="EMBL/GenBank/DDBJ databases">
        <authorList>
            <consortium name="Pathogen Informatics"/>
        </authorList>
    </citation>
    <scope>NUCLEOTIDE SEQUENCE [LARGE SCALE GENOMIC DNA]</scope>
</reference>
<dbReference type="STRING" id="318479.A0A0N4U958"/>
<dbReference type="InterPro" id="IPR032675">
    <property type="entry name" value="LRR_dom_sf"/>
</dbReference>
<evidence type="ECO:0000313" key="8">
    <source>
        <dbReference type="WBParaSite" id="DME_0000360401-mRNA-1"/>
    </source>
</evidence>
<dbReference type="InterPro" id="IPR001611">
    <property type="entry name" value="Leu-rich_rpt"/>
</dbReference>
<evidence type="ECO:0000256" key="3">
    <source>
        <dbReference type="SAM" id="Phobius"/>
    </source>
</evidence>
<dbReference type="SMART" id="SM00364">
    <property type="entry name" value="LRR_BAC"/>
    <property type="match status" value="3"/>
</dbReference>
<keyword evidence="3" id="KW-0812">Transmembrane</keyword>
<dbReference type="OrthoDB" id="676979at2759"/>
<evidence type="ECO:0000256" key="2">
    <source>
        <dbReference type="ARBA" id="ARBA00022737"/>
    </source>
</evidence>
<evidence type="ECO:0000313" key="6">
    <source>
        <dbReference type="Proteomes" id="UP000038040"/>
    </source>
</evidence>
<proteinExistence type="predicted"/>
<dbReference type="PANTHER" id="PTHR24366:SF96">
    <property type="entry name" value="LEUCINE RICH REPEAT CONTAINING 53"/>
    <property type="match status" value="1"/>
</dbReference>
<feature type="signal peptide" evidence="4">
    <location>
        <begin position="1"/>
        <end position="19"/>
    </location>
</feature>
<dbReference type="Proteomes" id="UP000274756">
    <property type="component" value="Unassembled WGS sequence"/>
</dbReference>
<reference evidence="8" key="1">
    <citation type="submission" date="2017-02" db="UniProtKB">
        <authorList>
            <consortium name="WormBaseParasite"/>
        </authorList>
    </citation>
    <scope>IDENTIFICATION</scope>
</reference>
<dbReference type="Pfam" id="PF13855">
    <property type="entry name" value="LRR_8"/>
    <property type="match status" value="3"/>
</dbReference>
<feature type="chain" id="PRO_5041162705" evidence="4">
    <location>
        <begin position="20"/>
        <end position="662"/>
    </location>
</feature>
<accession>A0A0N4U958</accession>
<dbReference type="Gene3D" id="3.80.10.10">
    <property type="entry name" value="Ribonuclease Inhibitor"/>
    <property type="match status" value="4"/>
</dbReference>
<dbReference type="AlphaFoldDB" id="A0A0N4U958"/>
<keyword evidence="3" id="KW-1133">Transmembrane helix</keyword>
<evidence type="ECO:0000313" key="7">
    <source>
        <dbReference type="Proteomes" id="UP000274756"/>
    </source>
</evidence>
<evidence type="ECO:0000313" key="5">
    <source>
        <dbReference type="EMBL" id="VDN57636.1"/>
    </source>
</evidence>
<dbReference type="PRINTS" id="PR00019">
    <property type="entry name" value="LEURICHRPT"/>
</dbReference>
<name>A0A0N4U958_DRAME</name>
<dbReference type="SMART" id="SM00369">
    <property type="entry name" value="LRR_TYP"/>
    <property type="match status" value="6"/>
</dbReference>
<keyword evidence="3" id="KW-0472">Membrane</keyword>
<protein>
    <submittedName>
        <fullName evidence="8">LRRCT domain-containing protein</fullName>
    </submittedName>
</protein>
<sequence length="662" mass="76163">MHLRFLFTFAFTCIAELHSADICAYCHCDQQTATATCTGRHVLLRSILLPTWVYHLHFSRLSLRHLPHFAYNAKLKTLRINRCGLTHIHPHSLNSLPALEILDLSDNLLTELPKKCLYEIKNLKILNLAHNKFRNLHQITDILFPHHILDQLNFNANPIEVCFSGVRIPLTRQLFFADSNIHFINATSIIFTASEQCFVDVNCRILEMSEQHWTTLRTLDVSSQLQLSVHSSALKVFTNLTMLNLNQARLPDLFASWLMNSAQVSYLNLSHALILNMEENWRYCSEYLQWLDISYMNLKELYINGSCNLRYLKATDNALHKVVIATTSLQSLFLDRNNLTSWITLPPGIALSQLQTFSISSNKIAFLPDGSVTHYPQLQHLDLSKNLISNLSSRSFPSVGMQIRSLNISHNRLKSFVHPVLPSLILLDLSYNELTDLDPHLLKGLPMLQYFYLTHNRRIFSRCNSFCWLSSLDQLFNLIDLDLSSCRLDFVPNLSQFPALRRLDLSRNNIYLLDASLLPKNLISLDASNNHIHSIANFTTMRLKNLKDLNLAKNPLNCECKLSELIYLFSNDTYYKSDYYYCFYGTWKYSLQFYVKNMQLCTSSSKFLPTFLYFVLFLIGLIGAIIIILGASKTFLKRSINCLPVSFTYRPLTSNETAVADL</sequence>
<dbReference type="PROSITE" id="PS51450">
    <property type="entry name" value="LRR"/>
    <property type="match status" value="4"/>
</dbReference>
<dbReference type="PANTHER" id="PTHR24366">
    <property type="entry name" value="IG(IMMUNOGLOBULIN) AND LRR(LEUCINE RICH REPEAT) DOMAINS"/>
    <property type="match status" value="1"/>
</dbReference>
<gene>
    <name evidence="5" type="ORF">DME_LOCUS7609</name>
</gene>
<evidence type="ECO:0000256" key="4">
    <source>
        <dbReference type="SAM" id="SignalP"/>
    </source>
</evidence>
<keyword evidence="7" id="KW-1185">Reference proteome</keyword>
<keyword evidence="1" id="KW-0433">Leucine-rich repeat</keyword>
<dbReference type="InterPro" id="IPR003591">
    <property type="entry name" value="Leu-rich_rpt_typical-subtyp"/>
</dbReference>
<dbReference type="Proteomes" id="UP000038040">
    <property type="component" value="Unplaced"/>
</dbReference>
<organism evidence="6 8">
    <name type="scientific">Dracunculus medinensis</name>
    <name type="common">Guinea worm</name>
    <dbReference type="NCBI Taxonomy" id="318479"/>
    <lineage>
        <taxon>Eukaryota</taxon>
        <taxon>Metazoa</taxon>
        <taxon>Ecdysozoa</taxon>
        <taxon>Nematoda</taxon>
        <taxon>Chromadorea</taxon>
        <taxon>Rhabditida</taxon>
        <taxon>Spirurina</taxon>
        <taxon>Dracunculoidea</taxon>
        <taxon>Dracunculidae</taxon>
        <taxon>Dracunculus</taxon>
    </lineage>
</organism>
<keyword evidence="4" id="KW-0732">Signal</keyword>
<evidence type="ECO:0000256" key="1">
    <source>
        <dbReference type="ARBA" id="ARBA00022614"/>
    </source>
</evidence>